<proteinExistence type="predicted"/>
<dbReference type="Pfam" id="PF03098">
    <property type="entry name" value="An_peroxidase"/>
    <property type="match status" value="1"/>
</dbReference>
<dbReference type="GO" id="GO:0006979">
    <property type="term" value="P:response to oxidative stress"/>
    <property type="evidence" value="ECO:0007669"/>
    <property type="project" value="InterPro"/>
</dbReference>
<dbReference type="SUPFAM" id="SSF48113">
    <property type="entry name" value="Heme-dependent peroxidases"/>
    <property type="match status" value="1"/>
</dbReference>
<dbReference type="PRINTS" id="PR00457">
    <property type="entry name" value="ANPEROXIDASE"/>
</dbReference>
<dbReference type="InterPro" id="IPR019791">
    <property type="entry name" value="Haem_peroxidase_animal"/>
</dbReference>
<dbReference type="GO" id="GO:0020037">
    <property type="term" value="F:heme binding"/>
    <property type="evidence" value="ECO:0007669"/>
    <property type="project" value="InterPro"/>
</dbReference>
<dbReference type="AlphaFoldDB" id="A0A6S6U743"/>
<accession>A0A6S6U743</accession>
<reference evidence="5" key="1">
    <citation type="submission" date="2020-01" db="EMBL/GenBank/DDBJ databases">
        <authorList>
            <person name="Meier V. D."/>
            <person name="Meier V D."/>
        </authorList>
    </citation>
    <scope>NUCLEOTIDE SEQUENCE</scope>
    <source>
        <strain evidence="5">HLG_WM_MAG_08</strain>
    </source>
</reference>
<evidence type="ECO:0000256" key="3">
    <source>
        <dbReference type="ARBA" id="ARBA00023180"/>
    </source>
</evidence>
<dbReference type="Gene3D" id="1.10.640.10">
    <property type="entry name" value="Haem peroxidase domain superfamily, animal type"/>
    <property type="match status" value="1"/>
</dbReference>
<dbReference type="PANTHER" id="PTHR11475">
    <property type="entry name" value="OXIDASE/PEROXIDASE"/>
    <property type="match status" value="1"/>
</dbReference>
<keyword evidence="3" id="KW-0325">Glycoprotein</keyword>
<name>A0A6S6U743_9GAMM</name>
<evidence type="ECO:0000256" key="2">
    <source>
        <dbReference type="ARBA" id="ARBA00022525"/>
    </source>
</evidence>
<evidence type="ECO:0000256" key="4">
    <source>
        <dbReference type="SAM" id="MobiDB-lite"/>
    </source>
</evidence>
<organism evidence="5">
    <name type="scientific">uncultured Thiotrichaceae bacterium</name>
    <dbReference type="NCBI Taxonomy" id="298394"/>
    <lineage>
        <taxon>Bacteria</taxon>
        <taxon>Pseudomonadati</taxon>
        <taxon>Pseudomonadota</taxon>
        <taxon>Gammaproteobacteria</taxon>
        <taxon>Thiotrichales</taxon>
        <taxon>Thiotrichaceae</taxon>
        <taxon>environmental samples</taxon>
    </lineage>
</organism>
<evidence type="ECO:0000256" key="1">
    <source>
        <dbReference type="ARBA" id="ARBA00004613"/>
    </source>
</evidence>
<comment type="subcellular location">
    <subcellularLocation>
        <location evidence="1">Secreted</location>
    </subcellularLocation>
</comment>
<dbReference type="InterPro" id="IPR010255">
    <property type="entry name" value="Haem_peroxidase_sf"/>
</dbReference>
<evidence type="ECO:0000313" key="5">
    <source>
        <dbReference type="EMBL" id="CAA6823366.1"/>
    </source>
</evidence>
<gene>
    <name evidence="5" type="ORF">HELGO_WM23633</name>
</gene>
<keyword evidence="5" id="KW-0575">Peroxidase</keyword>
<dbReference type="PROSITE" id="PS50292">
    <property type="entry name" value="PEROXIDASE_3"/>
    <property type="match status" value="1"/>
</dbReference>
<dbReference type="EMBL" id="CACVAV010000361">
    <property type="protein sequence ID" value="CAA6823366.1"/>
    <property type="molecule type" value="Genomic_DNA"/>
</dbReference>
<dbReference type="GO" id="GO:0005576">
    <property type="term" value="C:extracellular region"/>
    <property type="evidence" value="ECO:0007669"/>
    <property type="project" value="UniProtKB-SubCell"/>
</dbReference>
<protein>
    <submittedName>
        <fullName evidence="5">Peroxinectin (EC)</fullName>
        <ecNumber evidence="5">1.11.1.7</ecNumber>
    </submittedName>
</protein>
<dbReference type="EC" id="1.11.1.7" evidence="5"/>
<keyword evidence="2" id="KW-0964">Secreted</keyword>
<dbReference type="GO" id="GO:0140825">
    <property type="term" value="F:lactoperoxidase activity"/>
    <property type="evidence" value="ECO:0007669"/>
    <property type="project" value="UniProtKB-EC"/>
</dbReference>
<keyword evidence="5" id="KW-0560">Oxidoreductase</keyword>
<dbReference type="InterPro" id="IPR037120">
    <property type="entry name" value="Haem_peroxidase_sf_animal"/>
</dbReference>
<feature type="compositionally biased region" description="Polar residues" evidence="4">
    <location>
        <begin position="100"/>
        <end position="116"/>
    </location>
</feature>
<dbReference type="CDD" id="cd09822">
    <property type="entry name" value="peroxinectin_like_bacterial"/>
    <property type="match status" value="1"/>
</dbReference>
<feature type="region of interest" description="Disordered" evidence="4">
    <location>
        <begin position="79"/>
        <end position="116"/>
    </location>
</feature>
<feature type="compositionally biased region" description="Polar residues" evidence="4">
    <location>
        <begin position="1"/>
        <end position="23"/>
    </location>
</feature>
<sequence length="591" mass="64606">MSTNFIQNAPRHTQPQSRLNQDTPVLEKSGGAHNQGSFGSFSFGGNSLNSTVFGNTVVLQLIIQLIQLLLSQLSQLPGGNEQGGNETNETPEQAPENYSIDGQGNNKQNTGLGSTGQNYERVLESDTTRGIGGSTEVNLSSAREISNAVSAQTESTENRKGLSDMFWLWGQFLDHDITLSGESHGDTANIAVPQGDPWFDPFNTGTAEMGFTRSETVVGDDGQNQQVNHITSFIDGSNIYGSDQETSDRLRDFSGGKLTVNESGMMPKNDDGHYMSGDVRANENAGLTSMHTLWVREHNRVADELVQENPALSDEEIYQDARRIVTAEMQAVTYNEFLPLLLGDDTLSEYDGYDAEVNPNISSSFATAAYRFGHSMISPTLLRLDEGGEEIAEGNLELRDAFFQPESVTEAGIDPILRGASSQTAQAVDNQVIDDLRNFLFGPPGAGGLDLVSLNIQRGRDHELPGYNDAREQMGLSRVESFDDPIWQDGVGAKLAQVYDSPDDVDLWVAGLAEKHVGDSMVGETSTQIMKEQFENLRDGDRLFYQNQFSGQELADLNNLSLSDIIQRNTDVQNIQDNVMVASNIHQSVVV</sequence>
<feature type="region of interest" description="Disordered" evidence="4">
    <location>
        <begin position="1"/>
        <end position="33"/>
    </location>
</feature>
<feature type="compositionally biased region" description="Low complexity" evidence="4">
    <location>
        <begin position="79"/>
        <end position="92"/>
    </location>
</feature>
<dbReference type="PANTHER" id="PTHR11475:SF4">
    <property type="entry name" value="CHORION PEROXIDASE"/>
    <property type="match status" value="1"/>
</dbReference>